<gene>
    <name evidence="3" type="ORF">FB458_3042</name>
</gene>
<dbReference type="RefSeq" id="WP_141849216.1">
    <property type="nucleotide sequence ID" value="NZ_BAAAPR010000007.1"/>
</dbReference>
<dbReference type="AlphaFoldDB" id="A0A542E3S1"/>
<organism evidence="3 4">
    <name type="scientific">Lapillicoccus jejuensis</name>
    <dbReference type="NCBI Taxonomy" id="402171"/>
    <lineage>
        <taxon>Bacteria</taxon>
        <taxon>Bacillati</taxon>
        <taxon>Actinomycetota</taxon>
        <taxon>Actinomycetes</taxon>
        <taxon>Micrococcales</taxon>
        <taxon>Intrasporangiaceae</taxon>
        <taxon>Lapillicoccus</taxon>
    </lineage>
</organism>
<evidence type="ECO:0000313" key="3">
    <source>
        <dbReference type="EMBL" id="TQJ09926.1"/>
    </source>
</evidence>
<proteinExistence type="predicted"/>
<name>A0A542E3S1_9MICO</name>
<reference evidence="3 4" key="1">
    <citation type="submission" date="2019-06" db="EMBL/GenBank/DDBJ databases">
        <title>Sequencing the genomes of 1000 actinobacteria strains.</title>
        <authorList>
            <person name="Klenk H.-P."/>
        </authorList>
    </citation>
    <scope>NUCLEOTIDE SEQUENCE [LARGE SCALE GENOMIC DNA]</scope>
    <source>
        <strain evidence="3 4">DSM 18607</strain>
    </source>
</reference>
<evidence type="ECO:0000256" key="1">
    <source>
        <dbReference type="SAM" id="MobiDB-lite"/>
    </source>
</evidence>
<evidence type="ECO:0000256" key="2">
    <source>
        <dbReference type="SAM" id="Phobius"/>
    </source>
</evidence>
<evidence type="ECO:0000313" key="4">
    <source>
        <dbReference type="Proteomes" id="UP000317893"/>
    </source>
</evidence>
<keyword evidence="4" id="KW-1185">Reference proteome</keyword>
<protein>
    <submittedName>
        <fullName evidence="3">Uncharacterized protein</fullName>
    </submittedName>
</protein>
<keyword evidence="2" id="KW-1133">Transmembrane helix</keyword>
<dbReference type="Proteomes" id="UP000317893">
    <property type="component" value="Unassembled WGS sequence"/>
</dbReference>
<feature type="transmembrane region" description="Helical" evidence="2">
    <location>
        <begin position="41"/>
        <end position="62"/>
    </location>
</feature>
<keyword evidence="2" id="KW-0472">Membrane</keyword>
<accession>A0A542E3S1</accession>
<feature type="region of interest" description="Disordered" evidence="1">
    <location>
        <begin position="1"/>
        <end position="27"/>
    </location>
</feature>
<sequence>MATHIPHAGLALAPRRPLPSLPVPTRVRNPRRAPRTFWETVANAAAFVVMITPSIAVAVWVIRAIF</sequence>
<keyword evidence="2" id="KW-0812">Transmembrane</keyword>
<dbReference type="EMBL" id="VFMN01000001">
    <property type="protein sequence ID" value="TQJ09926.1"/>
    <property type="molecule type" value="Genomic_DNA"/>
</dbReference>
<comment type="caution">
    <text evidence="3">The sequence shown here is derived from an EMBL/GenBank/DDBJ whole genome shotgun (WGS) entry which is preliminary data.</text>
</comment>